<protein>
    <submittedName>
        <fullName evidence="2 3">Uncharacterized protein</fullName>
    </submittedName>
</protein>
<sequence>TRQYYPPPPSPPRRIPGASGAPPTAVGEDARVNKPAAAGMRGRVGERGDRATPSVGGRSDTKGKSPATDAGVTRMRFVLSAVT</sequence>
<dbReference type="HOGENOM" id="CLU_2549485_0_0_1"/>
<proteinExistence type="predicted"/>
<dbReference type="EMBL" id="ABJB010080236">
    <property type="status" value="NOT_ANNOTATED_CDS"/>
    <property type="molecule type" value="Genomic_DNA"/>
</dbReference>
<dbReference type="AlphaFoldDB" id="B7QF65"/>
<dbReference type="PaxDb" id="6945-B7QF65"/>
<feature type="compositionally biased region" description="Pro residues" evidence="1">
    <location>
        <begin position="1"/>
        <end position="14"/>
    </location>
</feature>
<dbReference type="VEuPathDB" id="VectorBase:ISCW011934"/>
<reference evidence="2 4" key="1">
    <citation type="submission" date="2008-03" db="EMBL/GenBank/DDBJ databases">
        <title>Annotation of Ixodes scapularis.</title>
        <authorList>
            <consortium name="Ixodes scapularis Genome Project Consortium"/>
            <person name="Caler E."/>
            <person name="Hannick L.I."/>
            <person name="Bidwell S."/>
            <person name="Joardar V."/>
            <person name="Thiagarajan M."/>
            <person name="Amedeo P."/>
            <person name="Galinsky K.J."/>
            <person name="Schobel S."/>
            <person name="Inman J."/>
            <person name="Hostetler J."/>
            <person name="Miller J."/>
            <person name="Hammond M."/>
            <person name="Megy K."/>
            <person name="Lawson D."/>
            <person name="Kodira C."/>
            <person name="Sutton G."/>
            <person name="Meyer J."/>
            <person name="Hill C.A."/>
            <person name="Birren B."/>
            <person name="Nene V."/>
            <person name="Collins F."/>
            <person name="Alarcon-Chaidez F."/>
            <person name="Wikel S."/>
            <person name="Strausberg R."/>
        </authorList>
    </citation>
    <scope>NUCLEOTIDE SEQUENCE [LARGE SCALE GENOMIC DNA]</scope>
    <source>
        <strain evidence="4">Wikel</strain>
        <strain evidence="2">Wikel colony</strain>
    </source>
</reference>
<organism>
    <name type="scientific">Ixodes scapularis</name>
    <name type="common">Black-legged tick</name>
    <name type="synonym">Deer tick</name>
    <dbReference type="NCBI Taxonomy" id="6945"/>
    <lineage>
        <taxon>Eukaryota</taxon>
        <taxon>Metazoa</taxon>
        <taxon>Ecdysozoa</taxon>
        <taxon>Arthropoda</taxon>
        <taxon>Chelicerata</taxon>
        <taxon>Arachnida</taxon>
        <taxon>Acari</taxon>
        <taxon>Parasitiformes</taxon>
        <taxon>Ixodida</taxon>
        <taxon>Ixodoidea</taxon>
        <taxon>Ixodidae</taxon>
        <taxon>Ixodinae</taxon>
        <taxon>Ixodes</taxon>
    </lineage>
</organism>
<keyword evidence="4" id="KW-1185">Reference proteome</keyword>
<feature type="non-terminal residue" evidence="2">
    <location>
        <position position="1"/>
    </location>
</feature>
<evidence type="ECO:0000256" key="1">
    <source>
        <dbReference type="SAM" id="MobiDB-lite"/>
    </source>
</evidence>
<dbReference type="InParanoid" id="B7QF65"/>
<gene>
    <name evidence="2" type="ORF">IscW_ISCW011934</name>
</gene>
<evidence type="ECO:0000313" key="3">
    <source>
        <dbReference type="EnsemblMetazoa" id="ISCW011934-PA"/>
    </source>
</evidence>
<dbReference type="VEuPathDB" id="VectorBase:ISCI011934"/>
<name>B7QF65_IXOSC</name>
<evidence type="ECO:0000313" key="2">
    <source>
        <dbReference type="EMBL" id="EEC17487.1"/>
    </source>
</evidence>
<feature type="non-terminal residue" evidence="2">
    <location>
        <position position="83"/>
    </location>
</feature>
<dbReference type="EnsemblMetazoa" id="ISCW011934-RA">
    <property type="protein sequence ID" value="ISCW011934-PA"/>
    <property type="gene ID" value="ISCW011934"/>
</dbReference>
<evidence type="ECO:0000313" key="4">
    <source>
        <dbReference type="Proteomes" id="UP000001555"/>
    </source>
</evidence>
<dbReference type="Proteomes" id="UP000001555">
    <property type="component" value="Unassembled WGS sequence"/>
</dbReference>
<accession>B7QF65</accession>
<feature type="region of interest" description="Disordered" evidence="1">
    <location>
        <begin position="1"/>
        <end position="72"/>
    </location>
</feature>
<dbReference type="EMBL" id="DS924291">
    <property type="protein sequence ID" value="EEC17487.1"/>
    <property type="molecule type" value="Genomic_DNA"/>
</dbReference>
<reference evidence="3" key="2">
    <citation type="submission" date="2020-05" db="UniProtKB">
        <authorList>
            <consortium name="EnsemblMetazoa"/>
        </authorList>
    </citation>
    <scope>IDENTIFICATION</scope>
    <source>
        <strain evidence="3">wikel</strain>
    </source>
</reference>